<comment type="catalytic activity">
    <reaction evidence="1">
        <text>S-ubiquitinyl-[E2 ubiquitin-conjugating enzyme]-L-cysteine + [acceptor protein]-L-lysine = [E2 ubiquitin-conjugating enzyme]-L-cysteine + N(6)-ubiquitinyl-[acceptor protein]-L-lysine.</text>
        <dbReference type="EC" id="2.3.2.27"/>
    </reaction>
</comment>
<dbReference type="InterPro" id="IPR017907">
    <property type="entry name" value="Znf_RING_CS"/>
</dbReference>
<dbReference type="PANTHER" id="PTHR46077">
    <property type="entry name" value="E3 UBIQUITIN-PROTEIN LIGASE TOPORS"/>
    <property type="match status" value="1"/>
</dbReference>
<dbReference type="AlphaFoldDB" id="A0ABD0WGM3"/>
<feature type="compositionally biased region" description="Basic residues" evidence="10">
    <location>
        <begin position="1"/>
        <end position="12"/>
    </location>
</feature>
<keyword evidence="4" id="KW-0479">Metal-binding</keyword>
<proteinExistence type="predicted"/>
<comment type="caution">
    <text evidence="12">The sequence shown here is derived from an EMBL/GenBank/DDBJ whole genome shotgun (WGS) entry which is preliminary data.</text>
</comment>
<evidence type="ECO:0000256" key="4">
    <source>
        <dbReference type="ARBA" id="ARBA00022723"/>
    </source>
</evidence>
<dbReference type="InterPro" id="IPR013083">
    <property type="entry name" value="Znf_RING/FYVE/PHD"/>
</dbReference>
<evidence type="ECO:0000256" key="9">
    <source>
        <dbReference type="PROSITE-ProRule" id="PRU00175"/>
    </source>
</evidence>
<accession>A0ABD0WGM3</accession>
<evidence type="ECO:0000313" key="13">
    <source>
        <dbReference type="Proteomes" id="UP001557470"/>
    </source>
</evidence>
<organism evidence="12 13">
    <name type="scientific">Umbra pygmaea</name>
    <name type="common">Eastern mudminnow</name>
    <dbReference type="NCBI Taxonomy" id="75934"/>
    <lineage>
        <taxon>Eukaryota</taxon>
        <taxon>Metazoa</taxon>
        <taxon>Chordata</taxon>
        <taxon>Craniata</taxon>
        <taxon>Vertebrata</taxon>
        <taxon>Euteleostomi</taxon>
        <taxon>Actinopterygii</taxon>
        <taxon>Neopterygii</taxon>
        <taxon>Teleostei</taxon>
        <taxon>Protacanthopterygii</taxon>
        <taxon>Esociformes</taxon>
        <taxon>Umbridae</taxon>
        <taxon>Umbra</taxon>
    </lineage>
</organism>
<keyword evidence="6" id="KW-0862">Zinc</keyword>
<dbReference type="EMBL" id="JAGEUA010000007">
    <property type="protein sequence ID" value="KAL0970555.1"/>
    <property type="molecule type" value="Genomic_DNA"/>
</dbReference>
<keyword evidence="5 9" id="KW-0863">Zinc-finger</keyword>
<name>A0ABD0WGM3_UMBPY</name>
<dbReference type="PROSITE" id="PS00518">
    <property type="entry name" value="ZF_RING_1"/>
    <property type="match status" value="1"/>
</dbReference>
<dbReference type="Pfam" id="PF00097">
    <property type="entry name" value="zf-C3HC4"/>
    <property type="match status" value="1"/>
</dbReference>
<gene>
    <name evidence="12" type="ORF">UPYG_G00243700</name>
</gene>
<evidence type="ECO:0000259" key="11">
    <source>
        <dbReference type="PROSITE" id="PS50089"/>
    </source>
</evidence>
<dbReference type="SUPFAM" id="SSF57850">
    <property type="entry name" value="RING/U-box"/>
    <property type="match status" value="1"/>
</dbReference>
<dbReference type="EC" id="2.3.2.27" evidence="2"/>
<evidence type="ECO:0000256" key="2">
    <source>
        <dbReference type="ARBA" id="ARBA00012483"/>
    </source>
</evidence>
<dbReference type="GO" id="GO:0061630">
    <property type="term" value="F:ubiquitin protein ligase activity"/>
    <property type="evidence" value="ECO:0007669"/>
    <property type="project" value="UniProtKB-EC"/>
</dbReference>
<evidence type="ECO:0000256" key="5">
    <source>
        <dbReference type="ARBA" id="ARBA00022771"/>
    </source>
</evidence>
<feature type="region of interest" description="Disordered" evidence="10">
    <location>
        <begin position="1"/>
        <end position="47"/>
    </location>
</feature>
<evidence type="ECO:0000256" key="1">
    <source>
        <dbReference type="ARBA" id="ARBA00000900"/>
    </source>
</evidence>
<keyword evidence="13" id="KW-1185">Reference proteome</keyword>
<reference evidence="12 13" key="1">
    <citation type="submission" date="2024-06" db="EMBL/GenBank/DDBJ databases">
        <authorList>
            <person name="Pan Q."/>
            <person name="Wen M."/>
            <person name="Jouanno E."/>
            <person name="Zahm M."/>
            <person name="Klopp C."/>
            <person name="Cabau C."/>
            <person name="Louis A."/>
            <person name="Berthelot C."/>
            <person name="Parey E."/>
            <person name="Roest Crollius H."/>
            <person name="Montfort J."/>
            <person name="Robinson-Rechavi M."/>
            <person name="Bouchez O."/>
            <person name="Lampietro C."/>
            <person name="Lopez Roques C."/>
            <person name="Donnadieu C."/>
            <person name="Postlethwait J."/>
            <person name="Bobe J."/>
            <person name="Verreycken H."/>
            <person name="Guiguen Y."/>
        </authorList>
    </citation>
    <scope>NUCLEOTIDE SEQUENCE [LARGE SCALE GENOMIC DNA]</scope>
    <source>
        <strain evidence="12">Up_M1</strain>
        <tissue evidence="12">Testis</tissue>
    </source>
</reference>
<sequence length="84" mass="9535">MAPTKMKLRVRRKETGGGRTRAGGEEQEEASKTPPSRSVSAEASPDSKCPICLDRFNNMSYLDRCLHRFCFRCIQEWSNSKVPI</sequence>
<evidence type="ECO:0000256" key="10">
    <source>
        <dbReference type="SAM" id="MobiDB-lite"/>
    </source>
</evidence>
<keyword evidence="7" id="KW-0805">Transcription regulation</keyword>
<dbReference type="InterPro" id="IPR018957">
    <property type="entry name" value="Znf_C3HC4_RING-type"/>
</dbReference>
<evidence type="ECO:0000256" key="3">
    <source>
        <dbReference type="ARBA" id="ARBA00022679"/>
    </source>
</evidence>
<evidence type="ECO:0000256" key="8">
    <source>
        <dbReference type="ARBA" id="ARBA00023163"/>
    </source>
</evidence>
<dbReference type="GO" id="GO:0008270">
    <property type="term" value="F:zinc ion binding"/>
    <property type="evidence" value="ECO:0007669"/>
    <property type="project" value="UniProtKB-KW"/>
</dbReference>
<dbReference type="Gene3D" id="3.30.40.10">
    <property type="entry name" value="Zinc/RING finger domain, C3HC4 (zinc finger)"/>
    <property type="match status" value="1"/>
</dbReference>
<keyword evidence="3" id="KW-0808">Transferase</keyword>
<evidence type="ECO:0000256" key="7">
    <source>
        <dbReference type="ARBA" id="ARBA00023015"/>
    </source>
</evidence>
<keyword evidence="8" id="KW-0804">Transcription</keyword>
<dbReference type="PROSITE" id="PS50089">
    <property type="entry name" value="ZF_RING_2"/>
    <property type="match status" value="1"/>
</dbReference>
<dbReference type="PANTHER" id="PTHR46077:SF1">
    <property type="entry name" value="TOP1 BINDING ARGININE_SERINE RICH PROTEIN, E3 UBIQUITIN LIGASE"/>
    <property type="match status" value="1"/>
</dbReference>
<dbReference type="Proteomes" id="UP001557470">
    <property type="component" value="Unassembled WGS sequence"/>
</dbReference>
<evidence type="ECO:0000256" key="6">
    <source>
        <dbReference type="ARBA" id="ARBA00022833"/>
    </source>
</evidence>
<protein>
    <recommendedName>
        <fullName evidence="2">RING-type E3 ubiquitin transferase</fullName>
        <ecNumber evidence="2">2.3.2.27</ecNumber>
    </recommendedName>
</protein>
<feature type="domain" description="RING-type" evidence="11">
    <location>
        <begin position="49"/>
        <end position="84"/>
    </location>
</feature>
<dbReference type="InterPro" id="IPR001841">
    <property type="entry name" value="Znf_RING"/>
</dbReference>
<evidence type="ECO:0000313" key="12">
    <source>
        <dbReference type="EMBL" id="KAL0970555.1"/>
    </source>
</evidence>